<comment type="caution">
    <text evidence="1">The sequence shown here is derived from an EMBL/GenBank/DDBJ whole genome shotgun (WGS) entry which is preliminary data.</text>
</comment>
<evidence type="ECO:0000313" key="1">
    <source>
        <dbReference type="EMBL" id="GAA3968474.1"/>
    </source>
</evidence>
<dbReference type="Proteomes" id="UP001500034">
    <property type="component" value="Unassembled WGS sequence"/>
</dbReference>
<name>A0ABP7PN67_9ACTN</name>
<protein>
    <submittedName>
        <fullName evidence="1">Phosphotransferase</fullName>
    </submittedName>
</protein>
<reference evidence="2" key="1">
    <citation type="journal article" date="2019" name="Int. J. Syst. Evol. Microbiol.">
        <title>The Global Catalogue of Microorganisms (GCM) 10K type strain sequencing project: providing services to taxonomists for standard genome sequencing and annotation.</title>
        <authorList>
            <consortium name="The Broad Institute Genomics Platform"/>
            <consortium name="The Broad Institute Genome Sequencing Center for Infectious Disease"/>
            <person name="Wu L."/>
            <person name="Ma J."/>
        </authorList>
    </citation>
    <scope>NUCLEOTIDE SEQUENCE [LARGE SCALE GENOMIC DNA]</scope>
    <source>
        <strain evidence="2">JCM 17027</strain>
    </source>
</reference>
<evidence type="ECO:0000313" key="2">
    <source>
        <dbReference type="Proteomes" id="UP001500034"/>
    </source>
</evidence>
<proteinExistence type="predicted"/>
<dbReference type="EMBL" id="BAABCQ010000028">
    <property type="protein sequence ID" value="GAA3968474.1"/>
    <property type="molecule type" value="Genomic_DNA"/>
</dbReference>
<keyword evidence="2" id="KW-1185">Reference proteome</keyword>
<organism evidence="1 2">
    <name type="scientific">Streptomyces marokkonensis</name>
    <dbReference type="NCBI Taxonomy" id="324855"/>
    <lineage>
        <taxon>Bacteria</taxon>
        <taxon>Bacillati</taxon>
        <taxon>Actinomycetota</taxon>
        <taxon>Actinomycetes</taxon>
        <taxon>Kitasatosporales</taxon>
        <taxon>Streptomycetaceae</taxon>
        <taxon>Streptomyces</taxon>
    </lineage>
</organism>
<sequence length="333" mass="37101">MRGEMSVVVDRGRYQEAVTPWEDETWRAAALDWVRDRLAVRGLRPAGEWRVRLRPWSVLVRLPVEGHDALWFKANPPASAFEGPLTAALARWVPKHVLEPLAVDADRGWSLLPDGGPLFRDVLGPDTVGPKVWEELLRQYAAMQHALTPHAREIVRLGVPDAPPTALPDVFDRLDDSSLRPEERDRLREVRPRLLDWCAELEAVGVPDSLDHADLHDGQLFHPGPGRFTFFDWGDAVVSHPFCSLPVPARRARERYGPHVLPRLRDAYLEPWTGVGRTTAELRRAVSLAWRLSALGRAGAYDRLFPAASGAAGAAVAGEGARCLLELLDEPLL</sequence>
<accession>A0ABP7PN67</accession>
<dbReference type="InterPro" id="IPR011009">
    <property type="entry name" value="Kinase-like_dom_sf"/>
</dbReference>
<gene>
    <name evidence="1" type="ORF">GCM10022384_19770</name>
</gene>
<dbReference type="SUPFAM" id="SSF56112">
    <property type="entry name" value="Protein kinase-like (PK-like)"/>
    <property type="match status" value="1"/>
</dbReference>
<dbReference type="RefSeq" id="WP_345591075.1">
    <property type="nucleotide sequence ID" value="NZ_BAABCQ010000028.1"/>
</dbReference>